<dbReference type="PANTHER" id="PTHR47027">
    <property type="entry name" value="REVERSE TRANSCRIPTASE DOMAIN-CONTAINING PROTEIN"/>
    <property type="match status" value="1"/>
</dbReference>
<dbReference type="PANTHER" id="PTHR47027:SF8">
    <property type="entry name" value="RIBONUCLEASE H"/>
    <property type="match status" value="1"/>
</dbReference>
<keyword evidence="3" id="KW-1185">Reference proteome</keyword>
<evidence type="ECO:0000313" key="2">
    <source>
        <dbReference type="EMBL" id="KAK1795704.1"/>
    </source>
</evidence>
<comment type="caution">
    <text evidence="2">The sequence shown here is derived from an EMBL/GenBank/DDBJ whole genome shotgun (WGS) entry which is preliminary data.</text>
</comment>
<sequence length="298" mass="33982">MKAPGTDNIPAELLKPVPTQVLTTLCQQIWKTKSWPKDRTRSAFVPLHKNGHTQECGNYRTIAFISHASKILLKIIQKGMATLTERELPDIQAGFRKGRGTRDQIANLRWIMENTREYQKDVYMCFIDYSKAFDCVEHVKLWKCLKEMGIPGHLVKLIQLLYTRQEATVRTAFGNNDWFEINKGVRQGCILSPVLFNLYAEKIMRRCSLDESSIVVKIGGRNINNLQYADDTTLLAESVKDLKFMGLYLNIKKTKVLTTTGNGRVHIKIDNEEIESVQDFIFLGSKINCSGEPGPEIK</sequence>
<organism evidence="2 3">
    <name type="scientific">Electrophorus voltai</name>
    <dbReference type="NCBI Taxonomy" id="2609070"/>
    <lineage>
        <taxon>Eukaryota</taxon>
        <taxon>Metazoa</taxon>
        <taxon>Chordata</taxon>
        <taxon>Craniata</taxon>
        <taxon>Vertebrata</taxon>
        <taxon>Euteleostomi</taxon>
        <taxon>Actinopterygii</taxon>
        <taxon>Neopterygii</taxon>
        <taxon>Teleostei</taxon>
        <taxon>Ostariophysi</taxon>
        <taxon>Gymnotiformes</taxon>
        <taxon>Gymnotoidei</taxon>
        <taxon>Gymnotidae</taxon>
        <taxon>Electrophorus</taxon>
    </lineage>
</organism>
<dbReference type="Proteomes" id="UP001239994">
    <property type="component" value="Unassembled WGS sequence"/>
</dbReference>
<proteinExistence type="predicted"/>
<reference evidence="2" key="1">
    <citation type="submission" date="2023-03" db="EMBL/GenBank/DDBJ databases">
        <title>Electrophorus voltai genome.</title>
        <authorList>
            <person name="Bian C."/>
        </authorList>
    </citation>
    <scope>NUCLEOTIDE SEQUENCE</scope>
    <source>
        <strain evidence="2">CB-2022</strain>
        <tissue evidence="2">Muscle</tissue>
    </source>
</reference>
<dbReference type="InterPro" id="IPR000477">
    <property type="entry name" value="RT_dom"/>
</dbReference>
<dbReference type="EMBL" id="JAROKS010000015">
    <property type="protein sequence ID" value="KAK1795704.1"/>
    <property type="molecule type" value="Genomic_DNA"/>
</dbReference>
<evidence type="ECO:0000259" key="1">
    <source>
        <dbReference type="PROSITE" id="PS50878"/>
    </source>
</evidence>
<gene>
    <name evidence="2" type="ORF">P4O66_001192</name>
</gene>
<dbReference type="CDD" id="cd01650">
    <property type="entry name" value="RT_nLTR_like"/>
    <property type="match status" value="1"/>
</dbReference>
<dbReference type="AlphaFoldDB" id="A0AAD8ZAI0"/>
<dbReference type="Pfam" id="PF00078">
    <property type="entry name" value="RVT_1"/>
    <property type="match status" value="1"/>
</dbReference>
<dbReference type="PROSITE" id="PS50878">
    <property type="entry name" value="RT_POL"/>
    <property type="match status" value="1"/>
</dbReference>
<dbReference type="SUPFAM" id="SSF56672">
    <property type="entry name" value="DNA/RNA polymerases"/>
    <property type="match status" value="1"/>
</dbReference>
<evidence type="ECO:0000313" key="3">
    <source>
        <dbReference type="Proteomes" id="UP001239994"/>
    </source>
</evidence>
<protein>
    <recommendedName>
        <fullName evidence="1">Reverse transcriptase domain-containing protein</fullName>
    </recommendedName>
</protein>
<name>A0AAD8ZAI0_9TELE</name>
<feature type="domain" description="Reverse transcriptase" evidence="1">
    <location>
        <begin position="28"/>
        <end position="287"/>
    </location>
</feature>
<accession>A0AAD8ZAI0</accession>
<dbReference type="InterPro" id="IPR043502">
    <property type="entry name" value="DNA/RNA_pol_sf"/>
</dbReference>